<dbReference type="SUPFAM" id="SSF103473">
    <property type="entry name" value="MFS general substrate transporter"/>
    <property type="match status" value="1"/>
</dbReference>
<dbReference type="InterPro" id="IPR036259">
    <property type="entry name" value="MFS_trans_sf"/>
</dbReference>
<gene>
    <name evidence="9" type="ORF">SEV965_LOCUS6438</name>
</gene>
<dbReference type="Pfam" id="PF00083">
    <property type="entry name" value="Sugar_tr"/>
    <property type="match status" value="2"/>
</dbReference>
<keyword evidence="5 6" id="KW-0472">Membrane</keyword>
<evidence type="ECO:0000313" key="10">
    <source>
        <dbReference type="Proteomes" id="UP000663889"/>
    </source>
</evidence>
<feature type="transmembrane region" description="Helical" evidence="6">
    <location>
        <begin position="203"/>
        <end position="222"/>
    </location>
</feature>
<feature type="transmembrane region" description="Helical" evidence="6">
    <location>
        <begin position="285"/>
        <end position="307"/>
    </location>
</feature>
<dbReference type="GO" id="GO:0005351">
    <property type="term" value="F:carbohydrate:proton symporter activity"/>
    <property type="evidence" value="ECO:0007669"/>
    <property type="project" value="TreeGrafter"/>
</dbReference>
<evidence type="ECO:0000256" key="4">
    <source>
        <dbReference type="ARBA" id="ARBA00022989"/>
    </source>
</evidence>
<evidence type="ECO:0000256" key="3">
    <source>
        <dbReference type="ARBA" id="ARBA00022692"/>
    </source>
</evidence>
<dbReference type="Gene3D" id="2.60.40.150">
    <property type="entry name" value="C2 domain"/>
    <property type="match status" value="1"/>
</dbReference>
<keyword evidence="4 6" id="KW-1133">Transmembrane helix</keyword>
<dbReference type="InterPro" id="IPR035892">
    <property type="entry name" value="C2_domain_sf"/>
</dbReference>
<evidence type="ECO:0000256" key="1">
    <source>
        <dbReference type="ARBA" id="ARBA00004141"/>
    </source>
</evidence>
<organism evidence="9 10">
    <name type="scientific">Rotaria sordida</name>
    <dbReference type="NCBI Taxonomy" id="392033"/>
    <lineage>
        <taxon>Eukaryota</taxon>
        <taxon>Metazoa</taxon>
        <taxon>Spiralia</taxon>
        <taxon>Gnathifera</taxon>
        <taxon>Rotifera</taxon>
        <taxon>Eurotatoria</taxon>
        <taxon>Bdelloidea</taxon>
        <taxon>Philodinida</taxon>
        <taxon>Philodinidae</taxon>
        <taxon>Rotaria</taxon>
    </lineage>
</organism>
<dbReference type="Gene3D" id="1.20.1250.20">
    <property type="entry name" value="MFS general substrate transporter like domains"/>
    <property type="match status" value="1"/>
</dbReference>
<dbReference type="SUPFAM" id="SSF49562">
    <property type="entry name" value="C2 domain (Calcium/lipid-binding domain, CaLB)"/>
    <property type="match status" value="1"/>
</dbReference>
<dbReference type="Proteomes" id="UP000663889">
    <property type="component" value="Unassembled WGS sequence"/>
</dbReference>
<dbReference type="EMBL" id="CAJNOU010000210">
    <property type="protein sequence ID" value="CAF0916926.1"/>
    <property type="molecule type" value="Genomic_DNA"/>
</dbReference>
<feature type="transmembrane region" description="Helical" evidence="6">
    <location>
        <begin position="90"/>
        <end position="119"/>
    </location>
</feature>
<evidence type="ECO:0000256" key="6">
    <source>
        <dbReference type="SAM" id="Phobius"/>
    </source>
</evidence>
<feature type="transmembrane region" description="Helical" evidence="6">
    <location>
        <begin position="165"/>
        <end position="183"/>
    </location>
</feature>
<feature type="transmembrane region" description="Helical" evidence="6">
    <location>
        <begin position="54"/>
        <end position="78"/>
    </location>
</feature>
<reference evidence="9" key="1">
    <citation type="submission" date="2021-02" db="EMBL/GenBank/DDBJ databases">
        <authorList>
            <person name="Nowell W R."/>
        </authorList>
    </citation>
    <scope>NUCLEOTIDE SEQUENCE</scope>
</reference>
<evidence type="ECO:0000256" key="5">
    <source>
        <dbReference type="ARBA" id="ARBA00023136"/>
    </source>
</evidence>
<dbReference type="GO" id="GO:0016020">
    <property type="term" value="C:membrane"/>
    <property type="evidence" value="ECO:0007669"/>
    <property type="project" value="UniProtKB-SubCell"/>
</dbReference>
<dbReference type="PROSITE" id="PS00216">
    <property type="entry name" value="SUGAR_TRANSPORT_1"/>
    <property type="match status" value="1"/>
</dbReference>
<feature type="domain" description="C2" evidence="7">
    <location>
        <begin position="396"/>
        <end position="501"/>
    </location>
</feature>
<dbReference type="PRINTS" id="PR00171">
    <property type="entry name" value="SUGRTRNSPORT"/>
</dbReference>
<dbReference type="InterPro" id="IPR020846">
    <property type="entry name" value="MFS_dom"/>
</dbReference>
<protein>
    <recommendedName>
        <fullName evidence="11">Major facilitator superfamily (MFS) profile domain-containing protein</fullName>
    </recommendedName>
</protein>
<dbReference type="AlphaFoldDB" id="A0A814AM70"/>
<comment type="caution">
    <text evidence="9">The sequence shown here is derived from an EMBL/GenBank/DDBJ whole genome shotgun (WGS) entry which is preliminary data.</text>
</comment>
<dbReference type="InterPro" id="IPR003663">
    <property type="entry name" value="Sugar/inositol_transpt"/>
</dbReference>
<evidence type="ECO:0000313" key="9">
    <source>
        <dbReference type="EMBL" id="CAF0916926.1"/>
    </source>
</evidence>
<comment type="subcellular location">
    <subcellularLocation>
        <location evidence="1">Membrane</location>
        <topology evidence="1">Multi-pass membrane protein</topology>
    </subcellularLocation>
</comment>
<feature type="transmembrane region" description="Helical" evidence="6">
    <location>
        <begin position="327"/>
        <end position="345"/>
    </location>
</feature>
<feature type="transmembrane region" description="Helical" evidence="6">
    <location>
        <begin position="352"/>
        <end position="373"/>
    </location>
</feature>
<evidence type="ECO:0000259" key="7">
    <source>
        <dbReference type="PROSITE" id="PS50004"/>
    </source>
</evidence>
<accession>A0A814AM70</accession>
<feature type="transmembrane region" description="Helical" evidence="6">
    <location>
        <begin position="131"/>
        <end position="153"/>
    </location>
</feature>
<evidence type="ECO:0008006" key="11">
    <source>
        <dbReference type="Google" id="ProtNLM"/>
    </source>
</evidence>
<dbReference type="PANTHER" id="PTHR48022">
    <property type="entry name" value="PLASTIDIC GLUCOSE TRANSPORTER 4"/>
    <property type="match status" value="1"/>
</dbReference>
<dbReference type="InterPro" id="IPR050360">
    <property type="entry name" value="MFS_Sugar_Transporters"/>
</dbReference>
<evidence type="ECO:0000256" key="2">
    <source>
        <dbReference type="ARBA" id="ARBA00010992"/>
    </source>
</evidence>
<dbReference type="InterPro" id="IPR005828">
    <property type="entry name" value="MFS_sugar_transport-like"/>
</dbReference>
<dbReference type="PROSITE" id="PS50004">
    <property type="entry name" value="C2"/>
    <property type="match status" value="1"/>
</dbReference>
<proteinExistence type="inferred from homology"/>
<evidence type="ECO:0000259" key="8">
    <source>
        <dbReference type="PROSITE" id="PS50850"/>
    </source>
</evidence>
<dbReference type="Pfam" id="PF00168">
    <property type="entry name" value="C2"/>
    <property type="match status" value="1"/>
</dbReference>
<feature type="domain" description="Major facilitator superfamily (MFS) profile" evidence="8">
    <location>
        <begin position="12"/>
        <end position="501"/>
    </location>
</feature>
<dbReference type="PANTHER" id="PTHR48022:SF2">
    <property type="entry name" value="PLASTIDIC GLUCOSE TRANSPORTER 4"/>
    <property type="match status" value="1"/>
</dbReference>
<keyword evidence="3 6" id="KW-0812">Transmembrane</keyword>
<comment type="similarity">
    <text evidence="2">Belongs to the major facilitator superfamily. Sugar transporter (TC 2.A.1.1) family.</text>
</comment>
<sequence length="501" mass="55787">MFSRADYQVYVTGGFAAIGGFLFGYDLGVISGVIVMSNFLVAFGDEASLARGSLTSAVAGSIVGVMSIGCFIGALMAGQASDKLSRKYSIVLFSAIFIASGALQAGSINLTMLLVSRLIAGKVTRLFEFHFTIDLINCVGVSVGALSMIVPVYQSEISTKEIRGRLVSLQQWAITIGIAVSFWTNYGTDMLLSSSSASWRIQLGLQMIPALILAIGIPFFPFSPRWLMANGREKEAMTVLNKIRSSSQQDILIEYNEIKQEIALEREQSIRSYSQLFRFPLRRRLILGVTIQILQQFTGMNSIMYYAPSIFKQAGLSDQRASLLATGINGCVNVLATIPAILFLDKWGRRPILILGAILMSLSMFTMGITMGVHGHTLFNSTTGTVECENDEDINERGKILISLMYSNETSNFHVKIKRACYLLPIDNDCKTNPYCQLCLFSFDHLSNKLNFKTDIKKQTLNPQFNQEFIYKNIQLKKLIKKTLQITVYDNDLGKKRQFYW</sequence>
<feature type="transmembrane region" description="Helical" evidence="6">
    <location>
        <begin position="7"/>
        <end position="34"/>
    </location>
</feature>
<dbReference type="PROSITE" id="PS50850">
    <property type="entry name" value="MFS"/>
    <property type="match status" value="1"/>
</dbReference>
<dbReference type="InterPro" id="IPR000008">
    <property type="entry name" value="C2_dom"/>
</dbReference>
<name>A0A814AM70_9BILA</name>
<dbReference type="InterPro" id="IPR005829">
    <property type="entry name" value="Sugar_transporter_CS"/>
</dbReference>